<dbReference type="Proteomes" id="UP000187203">
    <property type="component" value="Unassembled WGS sequence"/>
</dbReference>
<evidence type="ECO:0000256" key="1">
    <source>
        <dbReference type="SAM" id="MobiDB-lite"/>
    </source>
</evidence>
<dbReference type="AlphaFoldDB" id="A0A1R3I1G0"/>
<protein>
    <submittedName>
        <fullName evidence="2">Uncharacterized protein</fullName>
    </submittedName>
</protein>
<dbReference type="EMBL" id="AWUE01019090">
    <property type="protein sequence ID" value="OMO76416.1"/>
    <property type="molecule type" value="Genomic_DNA"/>
</dbReference>
<comment type="caution">
    <text evidence="2">The sequence shown here is derived from an EMBL/GenBank/DDBJ whole genome shotgun (WGS) entry which is preliminary data.</text>
</comment>
<gene>
    <name evidence="2" type="ORF">COLO4_25576</name>
</gene>
<organism evidence="2 3">
    <name type="scientific">Corchorus olitorius</name>
    <dbReference type="NCBI Taxonomy" id="93759"/>
    <lineage>
        <taxon>Eukaryota</taxon>
        <taxon>Viridiplantae</taxon>
        <taxon>Streptophyta</taxon>
        <taxon>Embryophyta</taxon>
        <taxon>Tracheophyta</taxon>
        <taxon>Spermatophyta</taxon>
        <taxon>Magnoliopsida</taxon>
        <taxon>eudicotyledons</taxon>
        <taxon>Gunneridae</taxon>
        <taxon>Pentapetalae</taxon>
        <taxon>rosids</taxon>
        <taxon>malvids</taxon>
        <taxon>Malvales</taxon>
        <taxon>Malvaceae</taxon>
        <taxon>Grewioideae</taxon>
        <taxon>Apeibeae</taxon>
        <taxon>Corchorus</taxon>
    </lineage>
</organism>
<feature type="region of interest" description="Disordered" evidence="1">
    <location>
        <begin position="1"/>
        <end position="27"/>
    </location>
</feature>
<evidence type="ECO:0000313" key="3">
    <source>
        <dbReference type="Proteomes" id="UP000187203"/>
    </source>
</evidence>
<keyword evidence="3" id="KW-1185">Reference proteome</keyword>
<dbReference type="OrthoDB" id="10492809at2759"/>
<name>A0A1R3I1G0_9ROSI</name>
<feature type="compositionally biased region" description="Polar residues" evidence="1">
    <location>
        <begin position="7"/>
        <end position="19"/>
    </location>
</feature>
<evidence type="ECO:0000313" key="2">
    <source>
        <dbReference type="EMBL" id="OMO76416.1"/>
    </source>
</evidence>
<sequence length="114" mass="12184">MMPKQLGASQNRVSTSSANPPVANLPVVDPHVVDPPADVVNPASHASNTLQASPPYTWRWDLLTYGGCFSDTWRPLSAGSVPCMLAFPLPFASHNAFDWPAADGCLVVLRLSLV</sequence>
<reference evidence="3" key="1">
    <citation type="submission" date="2013-09" db="EMBL/GenBank/DDBJ databases">
        <title>Corchorus olitorius genome sequencing.</title>
        <authorList>
            <person name="Alam M."/>
            <person name="Haque M.S."/>
            <person name="Islam M.S."/>
            <person name="Emdad E.M."/>
            <person name="Islam M.M."/>
            <person name="Ahmed B."/>
            <person name="Halim A."/>
            <person name="Hossen Q.M.M."/>
            <person name="Hossain M.Z."/>
            <person name="Ahmed R."/>
            <person name="Khan M.M."/>
            <person name="Islam R."/>
            <person name="Rashid M.M."/>
            <person name="Khan S.A."/>
            <person name="Rahman M.S."/>
            <person name="Alam M."/>
            <person name="Yahiya A.S."/>
            <person name="Khan M.S."/>
            <person name="Azam M.S."/>
            <person name="Haque T."/>
            <person name="Lashkar M.Z.H."/>
            <person name="Akhand A.I."/>
            <person name="Morshed G."/>
            <person name="Roy S."/>
            <person name="Uddin K.S."/>
            <person name="Rabeya T."/>
            <person name="Hossain A.S."/>
            <person name="Chowdhury A."/>
            <person name="Snigdha A.R."/>
            <person name="Mortoza M.S."/>
            <person name="Matin S.A."/>
            <person name="Hoque S.M.E."/>
            <person name="Islam M.K."/>
            <person name="Roy D.K."/>
            <person name="Haider R."/>
            <person name="Moosa M.M."/>
            <person name="Elias S.M."/>
            <person name="Hasan A.M."/>
            <person name="Jahan S."/>
            <person name="Shafiuddin M."/>
            <person name="Mahmood N."/>
            <person name="Shommy N.S."/>
        </authorList>
    </citation>
    <scope>NUCLEOTIDE SEQUENCE [LARGE SCALE GENOMIC DNA]</scope>
    <source>
        <strain evidence="3">cv. O-4</strain>
    </source>
</reference>
<accession>A0A1R3I1G0</accession>
<proteinExistence type="predicted"/>